<accession>A0A6B0R969</accession>
<keyword evidence="3" id="KW-1185">Reference proteome</keyword>
<organism evidence="2 3">
    <name type="scientific">Bos mutus</name>
    <name type="common">wild yak</name>
    <dbReference type="NCBI Taxonomy" id="72004"/>
    <lineage>
        <taxon>Eukaryota</taxon>
        <taxon>Metazoa</taxon>
        <taxon>Chordata</taxon>
        <taxon>Craniata</taxon>
        <taxon>Vertebrata</taxon>
        <taxon>Euteleostomi</taxon>
        <taxon>Mammalia</taxon>
        <taxon>Eutheria</taxon>
        <taxon>Laurasiatheria</taxon>
        <taxon>Artiodactyla</taxon>
        <taxon>Ruminantia</taxon>
        <taxon>Pecora</taxon>
        <taxon>Bovidae</taxon>
        <taxon>Bovinae</taxon>
        <taxon>Bos</taxon>
    </lineage>
</organism>
<feature type="compositionally biased region" description="Polar residues" evidence="1">
    <location>
        <begin position="201"/>
        <end position="214"/>
    </location>
</feature>
<comment type="caution">
    <text evidence="2">The sequence shown here is derived from an EMBL/GenBank/DDBJ whole genome shotgun (WGS) entry which is preliminary data.</text>
</comment>
<feature type="region of interest" description="Disordered" evidence="1">
    <location>
        <begin position="1"/>
        <end position="69"/>
    </location>
</feature>
<name>A0A6B0R969_9CETA</name>
<evidence type="ECO:0000313" key="2">
    <source>
        <dbReference type="EMBL" id="MXQ86355.1"/>
    </source>
</evidence>
<gene>
    <name evidence="2" type="ORF">E5288_WYG003049</name>
</gene>
<evidence type="ECO:0000313" key="3">
    <source>
        <dbReference type="Proteomes" id="UP000322234"/>
    </source>
</evidence>
<evidence type="ECO:0000256" key="1">
    <source>
        <dbReference type="SAM" id="MobiDB-lite"/>
    </source>
</evidence>
<feature type="region of interest" description="Disordered" evidence="1">
    <location>
        <begin position="196"/>
        <end position="216"/>
    </location>
</feature>
<reference evidence="2" key="1">
    <citation type="submission" date="2019-10" db="EMBL/GenBank/DDBJ databases">
        <title>The sequence and de novo assembly of the wild yak genome.</title>
        <authorList>
            <person name="Liu Y."/>
        </authorList>
    </citation>
    <scope>NUCLEOTIDE SEQUENCE [LARGE SCALE GENOMIC DNA]</scope>
    <source>
        <strain evidence="2">WY2019</strain>
    </source>
</reference>
<dbReference type="AlphaFoldDB" id="A0A6B0R969"/>
<sequence>MVVETGLRSLPGTAGPRSPSRERLDGARPPTIMTKDQKEQNRTRPQVSGPFPPSEAESSTSKPEDEPEAHCRMGSIYHPWSLGSLSDLLTETVCRNEAVWLLGELMGTREAEMEFSQLLSKVDEQQKTWRLRQQVQISGPPGVFPEKQHTLEVTPGGLPGHGRSRTSPREQAIRLICARTLCKLCVRGPRLTTHRNRLSKQRVSGPQTQQNQEEASPRLQCTVRIVPCHVAALGPVTTSTHCWQVPSQDSTPYGISISSISMFGENWMMKIPSGLARKYSF</sequence>
<dbReference type="EMBL" id="VBQZ03000032">
    <property type="protein sequence ID" value="MXQ86355.1"/>
    <property type="molecule type" value="Genomic_DNA"/>
</dbReference>
<dbReference type="Proteomes" id="UP000322234">
    <property type="component" value="Unassembled WGS sequence"/>
</dbReference>
<proteinExistence type="predicted"/>
<protein>
    <submittedName>
        <fullName evidence="2">Uncharacterized protein</fullName>
    </submittedName>
</protein>